<dbReference type="Gene3D" id="2.70.70.10">
    <property type="entry name" value="Glucose Permease (Domain IIA)"/>
    <property type="match status" value="1"/>
</dbReference>
<keyword evidence="3" id="KW-0732">Signal</keyword>
<feature type="chain" id="PRO_5003024987" evidence="3">
    <location>
        <begin position="28"/>
        <end position="407"/>
    </location>
</feature>
<reference evidence="5" key="1">
    <citation type="submission" date="2009-12" db="EMBL/GenBank/DDBJ databases">
        <authorList>
            <person name="Weinstock G."/>
            <person name="Sodergren E."/>
            <person name="Clifton S."/>
            <person name="Fulton L."/>
            <person name="Fulton B."/>
            <person name="Courtney L."/>
            <person name="Fronick C."/>
            <person name="Harrison M."/>
            <person name="Strong C."/>
            <person name="Farmer C."/>
            <person name="Delahaunty K."/>
            <person name="Markovic C."/>
            <person name="Hall O."/>
            <person name="Minx P."/>
            <person name="Tomlinson C."/>
            <person name="Mitreva M."/>
            <person name="Nelson J."/>
            <person name="Hou S."/>
            <person name="Wollam A."/>
            <person name="Pepin K.H."/>
            <person name="Johnson M."/>
            <person name="Bhonagiri V."/>
            <person name="Nash W.E."/>
            <person name="Warren W."/>
            <person name="Chinwalla A."/>
            <person name="Mardis E.R."/>
            <person name="Wilson R.K."/>
        </authorList>
    </citation>
    <scope>NUCLEOTIDE SEQUENCE [LARGE SCALE GENOMIC DNA]</scope>
    <source>
        <strain evidence="5">DSM 15176</strain>
    </source>
</reference>
<dbReference type="SUPFAM" id="SSF57997">
    <property type="entry name" value="Tropomyosin"/>
    <property type="match status" value="1"/>
</dbReference>
<feature type="region of interest" description="Disordered" evidence="2">
    <location>
        <begin position="34"/>
        <end position="66"/>
    </location>
</feature>
<feature type="compositionally biased region" description="Polar residues" evidence="2">
    <location>
        <begin position="34"/>
        <end position="46"/>
    </location>
</feature>
<proteinExistence type="predicted"/>
<dbReference type="RefSeq" id="WP_007046088.1">
    <property type="nucleotide sequence ID" value="NZ_GG704769.1"/>
</dbReference>
<keyword evidence="1" id="KW-0175">Coiled coil</keyword>
<dbReference type="Proteomes" id="UP000003438">
    <property type="component" value="Unassembled WGS sequence"/>
</dbReference>
<organism evidence="5 6">
    <name type="scientific">Subdoligranulum variabile DSM 15176</name>
    <dbReference type="NCBI Taxonomy" id="411471"/>
    <lineage>
        <taxon>Bacteria</taxon>
        <taxon>Bacillati</taxon>
        <taxon>Bacillota</taxon>
        <taxon>Clostridia</taxon>
        <taxon>Eubacteriales</taxon>
        <taxon>Oscillospiraceae</taxon>
        <taxon>Subdoligranulum</taxon>
    </lineage>
</organism>
<feature type="signal peptide" evidence="3">
    <location>
        <begin position="1"/>
        <end position="27"/>
    </location>
</feature>
<dbReference type="InterPro" id="IPR011055">
    <property type="entry name" value="Dup_hybrid_motif"/>
</dbReference>
<gene>
    <name evidence="5" type="ORF">SUBVAR_04657</name>
</gene>
<evidence type="ECO:0000256" key="3">
    <source>
        <dbReference type="SAM" id="SignalP"/>
    </source>
</evidence>
<evidence type="ECO:0000256" key="2">
    <source>
        <dbReference type="SAM" id="MobiDB-lite"/>
    </source>
</evidence>
<dbReference type="Pfam" id="PF01551">
    <property type="entry name" value="Peptidase_M23"/>
    <property type="match status" value="1"/>
</dbReference>
<dbReference type="AlphaFoldDB" id="D1PJT7"/>
<dbReference type="PANTHER" id="PTHR21666:SF270">
    <property type="entry name" value="MUREIN HYDROLASE ACTIVATOR ENVC"/>
    <property type="match status" value="1"/>
</dbReference>
<keyword evidence="6" id="KW-1185">Reference proteome</keyword>
<evidence type="ECO:0000313" key="5">
    <source>
        <dbReference type="EMBL" id="EFB77035.1"/>
    </source>
</evidence>
<feature type="domain" description="M23ase beta-sheet core" evidence="4">
    <location>
        <begin position="298"/>
        <end position="401"/>
    </location>
</feature>
<accession>D1PJT7</accession>
<dbReference type="eggNOG" id="COG4942">
    <property type="taxonomic scope" value="Bacteria"/>
</dbReference>
<dbReference type="EMBL" id="ACBY02000014">
    <property type="protein sequence ID" value="EFB77035.1"/>
    <property type="molecule type" value="Genomic_DNA"/>
</dbReference>
<evidence type="ECO:0000313" key="6">
    <source>
        <dbReference type="Proteomes" id="UP000003438"/>
    </source>
</evidence>
<dbReference type="HOGENOM" id="CLU_029425_4_3_9"/>
<dbReference type="STRING" id="411471.SUBVAR_04657"/>
<dbReference type="InterPro" id="IPR050570">
    <property type="entry name" value="Cell_wall_metabolism_enzyme"/>
</dbReference>
<feature type="compositionally biased region" description="Polar residues" evidence="2">
    <location>
        <begin position="55"/>
        <end position="66"/>
    </location>
</feature>
<name>D1PJT7_9FIRM</name>
<protein>
    <submittedName>
        <fullName evidence="5">Peptidase, M23 family</fullName>
    </submittedName>
</protein>
<dbReference type="GO" id="GO:0004222">
    <property type="term" value="F:metalloendopeptidase activity"/>
    <property type="evidence" value="ECO:0007669"/>
    <property type="project" value="TreeGrafter"/>
</dbReference>
<dbReference type="OrthoDB" id="9810477at2"/>
<dbReference type="SUPFAM" id="SSF51261">
    <property type="entry name" value="Duplicated hybrid motif"/>
    <property type="match status" value="1"/>
</dbReference>
<dbReference type="PANTHER" id="PTHR21666">
    <property type="entry name" value="PEPTIDASE-RELATED"/>
    <property type="match status" value="1"/>
</dbReference>
<evidence type="ECO:0000256" key="1">
    <source>
        <dbReference type="SAM" id="Coils"/>
    </source>
</evidence>
<comment type="caution">
    <text evidence="5">The sequence shown here is derived from an EMBL/GenBank/DDBJ whole genome shotgun (WGS) entry which is preliminary data.</text>
</comment>
<evidence type="ECO:0000259" key="4">
    <source>
        <dbReference type="Pfam" id="PF01551"/>
    </source>
</evidence>
<feature type="coiled-coil region" evidence="1">
    <location>
        <begin position="168"/>
        <end position="219"/>
    </location>
</feature>
<sequence>MSYSHLRCAVAALLFLLLVVAALPAAAEDRQQSLSEQKTQAQQEYENAQKELSEIQEQQAETESQIGQLEGQAATVAAQLQNVYASLQEAERELLTRQAEANQAAEALVQKQAEYNDCLGRSKEQMRAMQMLEGDGAIGLLAQAKSLYQLLTFSEVLQQIVSKNNEVLTDLRVQAQALEEARQQAEAAAQEAESAKLALDAQQNQLDSMQDALETALQQANETWSAQESAEQAQAVMTEAARKAYEEATAALDAYVRAQSDRYTTDDLILTSLDFRCPLDSYSMITTQFGEADPWGIPHRGTDFAAPNGTPIYAIADGIISAAGPVNSYGNCVQVSHGTAGDGSRYDSLYAHMSRIAVSQGQAVHKGDVIGYVGNTGNVFGANGGYHLHLELRVNGSRVNPLAYVPQ</sequence>
<dbReference type="CDD" id="cd12797">
    <property type="entry name" value="M23_peptidase"/>
    <property type="match status" value="1"/>
</dbReference>
<dbReference type="Gene3D" id="6.10.250.3150">
    <property type="match status" value="1"/>
</dbReference>
<dbReference type="InterPro" id="IPR016047">
    <property type="entry name" value="M23ase_b-sheet_dom"/>
</dbReference>